<proteinExistence type="predicted"/>
<dbReference type="Proteomes" id="UP001207116">
    <property type="component" value="Unassembled WGS sequence"/>
</dbReference>
<gene>
    <name evidence="3" type="ORF">OO016_12280</name>
</gene>
<keyword evidence="4" id="KW-1185">Reference proteome</keyword>
<feature type="region of interest" description="Disordered" evidence="1">
    <location>
        <begin position="130"/>
        <end position="154"/>
    </location>
</feature>
<dbReference type="RefSeq" id="WP_266014433.1">
    <property type="nucleotide sequence ID" value="NZ_JAPFQP010000004.1"/>
</dbReference>
<protein>
    <submittedName>
        <fullName evidence="3">GW dipeptide domain-containing protein</fullName>
    </submittedName>
</protein>
<comment type="caution">
    <text evidence="3">The sequence shown here is derived from an EMBL/GenBank/DDBJ whole genome shotgun (WGS) entry which is preliminary data.</text>
</comment>
<dbReference type="InterPro" id="IPR025987">
    <property type="entry name" value="GW_dom"/>
</dbReference>
<dbReference type="EMBL" id="JAPFQP010000004">
    <property type="protein sequence ID" value="MCX2720383.1"/>
    <property type="molecule type" value="Genomic_DNA"/>
</dbReference>
<name>A0AAE3MNC8_9FLAO</name>
<reference evidence="3" key="1">
    <citation type="submission" date="2022-11" db="EMBL/GenBank/DDBJ databases">
        <title>The characterization of three novel Bacteroidetes species and genomic analysis of their roles in tidal elemental geochemical cycles.</title>
        <authorList>
            <person name="Ma K.-J."/>
        </authorList>
    </citation>
    <scope>NUCLEOTIDE SEQUENCE</scope>
    <source>
        <strain evidence="3">M415</strain>
    </source>
</reference>
<evidence type="ECO:0000313" key="4">
    <source>
        <dbReference type="Proteomes" id="UP001207116"/>
    </source>
</evidence>
<dbReference type="AlphaFoldDB" id="A0AAE3MNC8"/>
<dbReference type="Pfam" id="PF13457">
    <property type="entry name" value="GW"/>
    <property type="match status" value="1"/>
</dbReference>
<feature type="domain" description="GW" evidence="2">
    <location>
        <begin position="41"/>
        <end position="78"/>
    </location>
</feature>
<accession>A0AAE3MNC8</accession>
<sequence length="252" mass="28384">MTEFKSALIILVLFAFITGCKQSPDATKPVSLEKMHAAEANRDVIDRNVHKVEILEVKPTSKYVYLKVTDQDREYWMATGNKEITKGDTYFYNEALLMTQFESKEMQKVFDTLYLVTQLLPESQAEKLKSVTNEASATTPENLEPTGEHHTSGIYRDAEKMTIGELLSNPGAYEGKMVEVHGECTKINTGIMGRNWIHLQDVDETENKVVVTSQWVAVPGEEVSFRALVSLNKDFGAGYSYEVLLEEGIMVK</sequence>
<evidence type="ECO:0000256" key="1">
    <source>
        <dbReference type="SAM" id="MobiDB-lite"/>
    </source>
</evidence>
<organism evidence="3 4">
    <name type="scientific">Lentiprolixibacter aurantiacus</name>
    <dbReference type="NCBI Taxonomy" id="2993939"/>
    <lineage>
        <taxon>Bacteria</taxon>
        <taxon>Pseudomonadati</taxon>
        <taxon>Bacteroidota</taxon>
        <taxon>Flavobacteriia</taxon>
        <taxon>Flavobacteriales</taxon>
        <taxon>Flavobacteriaceae</taxon>
        <taxon>Lentiprolixibacter</taxon>
    </lineage>
</organism>
<evidence type="ECO:0000313" key="3">
    <source>
        <dbReference type="EMBL" id="MCX2720383.1"/>
    </source>
</evidence>
<evidence type="ECO:0000259" key="2">
    <source>
        <dbReference type="Pfam" id="PF13457"/>
    </source>
</evidence>
<feature type="compositionally biased region" description="Polar residues" evidence="1">
    <location>
        <begin position="130"/>
        <end position="141"/>
    </location>
</feature>
<dbReference type="PROSITE" id="PS51257">
    <property type="entry name" value="PROKAR_LIPOPROTEIN"/>
    <property type="match status" value="1"/>
</dbReference>